<dbReference type="Gene3D" id="1.25.40.10">
    <property type="entry name" value="Tetratricopeptide repeat domain"/>
    <property type="match status" value="2"/>
</dbReference>
<organism evidence="4 5">
    <name type="scientific">Parapedobacter koreensis</name>
    <dbReference type="NCBI Taxonomy" id="332977"/>
    <lineage>
        <taxon>Bacteria</taxon>
        <taxon>Pseudomonadati</taxon>
        <taxon>Bacteroidota</taxon>
        <taxon>Sphingobacteriia</taxon>
        <taxon>Sphingobacteriales</taxon>
        <taxon>Sphingobacteriaceae</taxon>
        <taxon>Parapedobacter</taxon>
    </lineage>
</organism>
<dbReference type="Pfam" id="PF14559">
    <property type="entry name" value="TPR_19"/>
    <property type="match status" value="1"/>
</dbReference>
<dbReference type="InterPro" id="IPR019734">
    <property type="entry name" value="TPR_rpt"/>
</dbReference>
<dbReference type="InterPro" id="IPR050498">
    <property type="entry name" value="Ycf3"/>
</dbReference>
<dbReference type="PANTHER" id="PTHR44858:SF1">
    <property type="entry name" value="UDP-N-ACETYLGLUCOSAMINE--PEPTIDE N-ACETYLGLUCOSAMINYLTRANSFERASE SPINDLY-RELATED"/>
    <property type="match status" value="1"/>
</dbReference>
<dbReference type="InterPro" id="IPR011990">
    <property type="entry name" value="TPR-like_helical_dom_sf"/>
</dbReference>
<feature type="repeat" description="TPR" evidence="3">
    <location>
        <begin position="94"/>
        <end position="127"/>
    </location>
</feature>
<sequence length="245" mass="27480">MEQLRVVLVKEHSKKVERILYNLKVMKRNKMNMFNRVVTGATLCFAVLVAQAQTTETAPSNPNVRLGQKALIDGDFKAAATHLQKALPAESGDPDVMYMLGYSQYQIGEYKKALESFGKVVQLLPEHESAYYYRGKAANILAVQTDMKVSSSNREKMLNAAILDYTKAIELNATDSKYYQNRGIAYRDLGILRGTSGTANYDKVIATEAYDKSIADFEQVLAMTPGKKDIQTEIKKAKVYRDNLK</sequence>
<keyword evidence="1" id="KW-0677">Repeat</keyword>
<dbReference type="PROSITE" id="PS50293">
    <property type="entry name" value="TPR_REGION"/>
    <property type="match status" value="1"/>
</dbReference>
<dbReference type="STRING" id="332977.SAMN05421740_10278"/>
<dbReference type="EMBL" id="FNZR01000002">
    <property type="protein sequence ID" value="SEK55931.1"/>
    <property type="molecule type" value="Genomic_DNA"/>
</dbReference>
<dbReference type="Proteomes" id="UP000198916">
    <property type="component" value="Unassembled WGS sequence"/>
</dbReference>
<protein>
    <submittedName>
        <fullName evidence="4">Tetratricopeptide repeat-containing protein</fullName>
    </submittedName>
</protein>
<name>A0A1H7I070_9SPHI</name>
<evidence type="ECO:0000256" key="2">
    <source>
        <dbReference type="ARBA" id="ARBA00022803"/>
    </source>
</evidence>
<dbReference type="PANTHER" id="PTHR44858">
    <property type="entry name" value="TETRATRICOPEPTIDE REPEAT PROTEIN 6"/>
    <property type="match status" value="1"/>
</dbReference>
<gene>
    <name evidence="4" type="ORF">SAMN05421740_10278</name>
</gene>
<evidence type="ECO:0000256" key="1">
    <source>
        <dbReference type="ARBA" id="ARBA00022737"/>
    </source>
</evidence>
<keyword evidence="2 3" id="KW-0802">TPR repeat</keyword>
<evidence type="ECO:0000313" key="4">
    <source>
        <dbReference type="EMBL" id="SEK55931.1"/>
    </source>
</evidence>
<dbReference type="AlphaFoldDB" id="A0A1H7I070"/>
<reference evidence="5" key="1">
    <citation type="submission" date="2016-10" db="EMBL/GenBank/DDBJ databases">
        <authorList>
            <person name="Varghese N."/>
            <person name="Submissions S."/>
        </authorList>
    </citation>
    <scope>NUCLEOTIDE SEQUENCE [LARGE SCALE GENOMIC DNA]</scope>
    <source>
        <strain evidence="5">Jip14</strain>
    </source>
</reference>
<evidence type="ECO:0000256" key="3">
    <source>
        <dbReference type="PROSITE-ProRule" id="PRU00339"/>
    </source>
</evidence>
<accession>A0A1H7I070</accession>
<proteinExistence type="predicted"/>
<keyword evidence="5" id="KW-1185">Reference proteome</keyword>
<evidence type="ECO:0000313" key="5">
    <source>
        <dbReference type="Proteomes" id="UP000198916"/>
    </source>
</evidence>
<dbReference type="PROSITE" id="PS50005">
    <property type="entry name" value="TPR"/>
    <property type="match status" value="1"/>
</dbReference>
<dbReference type="SMART" id="SM00028">
    <property type="entry name" value="TPR"/>
    <property type="match status" value="2"/>
</dbReference>
<dbReference type="SUPFAM" id="SSF48452">
    <property type="entry name" value="TPR-like"/>
    <property type="match status" value="1"/>
</dbReference>